<comment type="caution">
    <text evidence="2">The sequence shown here is derived from an EMBL/GenBank/DDBJ whole genome shotgun (WGS) entry which is preliminary data.</text>
</comment>
<protein>
    <submittedName>
        <fullName evidence="2">Uncharacterized protein</fullName>
    </submittedName>
</protein>
<sequence length="95" mass="10431">MTSRATGSKRKASLARSSDRQTQSNMAAAPATARCRYGHFKTFTISVHQATADVFDGMPAPPRHYAPKRSVDQQGTNTARPTLSHLPYAFSHIQK</sequence>
<keyword evidence="3" id="KW-1185">Reference proteome</keyword>
<evidence type="ECO:0000313" key="2">
    <source>
        <dbReference type="EMBL" id="MPC27449.1"/>
    </source>
</evidence>
<dbReference type="EMBL" id="VSRR010001749">
    <property type="protein sequence ID" value="MPC27449.1"/>
    <property type="molecule type" value="Genomic_DNA"/>
</dbReference>
<feature type="region of interest" description="Disordered" evidence="1">
    <location>
        <begin position="58"/>
        <end position="95"/>
    </location>
</feature>
<evidence type="ECO:0000313" key="3">
    <source>
        <dbReference type="Proteomes" id="UP000324222"/>
    </source>
</evidence>
<accession>A0A5B7E217</accession>
<feature type="region of interest" description="Disordered" evidence="1">
    <location>
        <begin position="1"/>
        <end position="31"/>
    </location>
</feature>
<feature type="compositionally biased region" description="Polar residues" evidence="1">
    <location>
        <begin position="72"/>
        <end position="81"/>
    </location>
</feature>
<name>A0A5B7E217_PORTR</name>
<proteinExistence type="predicted"/>
<dbReference type="Proteomes" id="UP000324222">
    <property type="component" value="Unassembled WGS sequence"/>
</dbReference>
<reference evidence="2 3" key="1">
    <citation type="submission" date="2019-05" db="EMBL/GenBank/DDBJ databases">
        <title>Another draft genome of Portunus trituberculatus and its Hox gene families provides insights of decapod evolution.</title>
        <authorList>
            <person name="Jeong J.-H."/>
            <person name="Song I."/>
            <person name="Kim S."/>
            <person name="Choi T."/>
            <person name="Kim D."/>
            <person name="Ryu S."/>
            <person name="Kim W."/>
        </authorList>
    </citation>
    <scope>NUCLEOTIDE SEQUENCE [LARGE SCALE GENOMIC DNA]</scope>
    <source>
        <tissue evidence="2">Muscle</tissue>
    </source>
</reference>
<dbReference type="AlphaFoldDB" id="A0A5B7E217"/>
<organism evidence="2 3">
    <name type="scientific">Portunus trituberculatus</name>
    <name type="common">Swimming crab</name>
    <name type="synonym">Neptunus trituberculatus</name>
    <dbReference type="NCBI Taxonomy" id="210409"/>
    <lineage>
        <taxon>Eukaryota</taxon>
        <taxon>Metazoa</taxon>
        <taxon>Ecdysozoa</taxon>
        <taxon>Arthropoda</taxon>
        <taxon>Crustacea</taxon>
        <taxon>Multicrustacea</taxon>
        <taxon>Malacostraca</taxon>
        <taxon>Eumalacostraca</taxon>
        <taxon>Eucarida</taxon>
        <taxon>Decapoda</taxon>
        <taxon>Pleocyemata</taxon>
        <taxon>Brachyura</taxon>
        <taxon>Eubrachyura</taxon>
        <taxon>Portunoidea</taxon>
        <taxon>Portunidae</taxon>
        <taxon>Portuninae</taxon>
        <taxon>Portunus</taxon>
    </lineage>
</organism>
<gene>
    <name evidence="2" type="ORF">E2C01_020619</name>
</gene>
<evidence type="ECO:0000256" key="1">
    <source>
        <dbReference type="SAM" id="MobiDB-lite"/>
    </source>
</evidence>